<evidence type="ECO:0000256" key="8">
    <source>
        <dbReference type="ARBA" id="ARBA00025164"/>
    </source>
</evidence>
<evidence type="ECO:0000256" key="12">
    <source>
        <dbReference type="ARBA" id="ARBA00049546"/>
    </source>
</evidence>
<evidence type="ECO:0000256" key="5">
    <source>
        <dbReference type="ARBA" id="ARBA00022723"/>
    </source>
</evidence>
<evidence type="ECO:0000256" key="11">
    <source>
        <dbReference type="ARBA" id="ARBA00033056"/>
    </source>
</evidence>
<dbReference type="GO" id="GO:0005829">
    <property type="term" value="C:cytosol"/>
    <property type="evidence" value="ECO:0007669"/>
    <property type="project" value="TreeGrafter"/>
</dbReference>
<dbReference type="GO" id="GO:0047631">
    <property type="term" value="F:ADP-ribose diphosphatase activity"/>
    <property type="evidence" value="ECO:0007669"/>
    <property type="project" value="UniProtKB-EC"/>
</dbReference>
<evidence type="ECO:0000256" key="1">
    <source>
        <dbReference type="ARBA" id="ARBA00001946"/>
    </source>
</evidence>
<name>A0A1G6HN63_9GAMM</name>
<evidence type="ECO:0000256" key="3">
    <source>
        <dbReference type="ARBA" id="ARBA00012453"/>
    </source>
</evidence>
<reference evidence="16" key="1">
    <citation type="submission" date="2016-09" db="EMBL/GenBank/DDBJ databases">
        <authorList>
            <person name="Varghese N."/>
            <person name="Submissions S."/>
        </authorList>
    </citation>
    <scope>NUCLEOTIDE SEQUENCE [LARGE SCALE GENOMIC DNA]</scope>
    <source>
        <strain evidence="16">ANC 4422</strain>
    </source>
</reference>
<dbReference type="AlphaFoldDB" id="A0A1G6HN63"/>
<accession>A0A1G6HN63</accession>
<evidence type="ECO:0000259" key="14">
    <source>
        <dbReference type="PROSITE" id="PS51462"/>
    </source>
</evidence>
<dbReference type="GO" id="GO:0046872">
    <property type="term" value="F:metal ion binding"/>
    <property type="evidence" value="ECO:0007669"/>
    <property type="project" value="UniProtKB-KW"/>
</dbReference>
<dbReference type="EC" id="3.6.1.13" evidence="3"/>
<comment type="function">
    <text evidence="8">Acts on ADP-mannose and ADP-glucose as well as ADP-ribose. Prevents glycogen biosynthesis. The reaction catalyzed by this enzyme is a limiting step of the gluconeogenic process.</text>
</comment>
<sequence length="200" mass="23066">MANQYTVKDLRIIKREPIYTGFVQLERVSLSYRLFQQNNYSEVVQRECARRKKAAGVLIYNDKEKQFLLIEQFRVGAIDDPISPWHLEIVAGLLDGDESPETCLYRESLEEADCTLFDLQHLFTFYPSAGASNELFYLYTAQAVLPTDGSIFGLVEEGENIQAHIFNYDELPQLFAQQRLRNAPVIMALQWLQQHIAALQ</sequence>
<dbReference type="EMBL" id="FMYL01000006">
    <property type="protein sequence ID" value="SDB95747.1"/>
    <property type="molecule type" value="Genomic_DNA"/>
</dbReference>
<evidence type="ECO:0000256" key="4">
    <source>
        <dbReference type="ARBA" id="ARBA00013297"/>
    </source>
</evidence>
<dbReference type="STRING" id="1219383.SAMN05421733_106182"/>
<protein>
    <recommendedName>
        <fullName evidence="4">ADP-ribose pyrophosphatase</fullName>
        <ecNumber evidence="3">3.6.1.13</ecNumber>
    </recommendedName>
    <alternativeName>
        <fullName evidence="9">ADP-ribose diphosphatase</fullName>
    </alternativeName>
    <alternativeName>
        <fullName evidence="11">ADP-ribose phosphohydrolase</fullName>
    </alternativeName>
    <alternativeName>
        <fullName evidence="10">Adenosine diphosphoribose pyrophosphatase</fullName>
    </alternativeName>
</protein>
<dbReference type="PANTHER" id="PTHR11839:SF5">
    <property type="entry name" value="ADP-RIBOSE PYROPHOSPHATASE"/>
    <property type="match status" value="1"/>
</dbReference>
<keyword evidence="16" id="KW-1185">Reference proteome</keyword>
<proteinExistence type="inferred from homology"/>
<feature type="domain" description="Nudix hydrolase" evidence="14">
    <location>
        <begin position="50"/>
        <end position="193"/>
    </location>
</feature>
<dbReference type="InterPro" id="IPR000086">
    <property type="entry name" value="NUDIX_hydrolase_dom"/>
</dbReference>
<evidence type="ECO:0000256" key="6">
    <source>
        <dbReference type="ARBA" id="ARBA00022801"/>
    </source>
</evidence>
<keyword evidence="5 13" id="KW-0479">Metal-binding</keyword>
<dbReference type="GO" id="GO:0019144">
    <property type="term" value="F:ADP-sugar diphosphatase activity"/>
    <property type="evidence" value="ECO:0007669"/>
    <property type="project" value="TreeGrafter"/>
</dbReference>
<feature type="binding site" evidence="13">
    <location>
        <position position="159"/>
    </location>
    <ligand>
        <name>Mg(2+)</name>
        <dbReference type="ChEBI" id="CHEBI:18420"/>
        <label>1</label>
    </ligand>
</feature>
<evidence type="ECO:0000256" key="9">
    <source>
        <dbReference type="ARBA" id="ARBA00030162"/>
    </source>
</evidence>
<dbReference type="NCBIfam" id="TIGR00052">
    <property type="entry name" value="nudix-type nucleoside diphosphatase, YffH/AdpP family"/>
    <property type="match status" value="1"/>
</dbReference>
<dbReference type="OrthoDB" id="5292471at2"/>
<dbReference type="GO" id="GO:0019693">
    <property type="term" value="P:ribose phosphate metabolic process"/>
    <property type="evidence" value="ECO:0007669"/>
    <property type="project" value="TreeGrafter"/>
</dbReference>
<keyword evidence="7 13" id="KW-0460">Magnesium</keyword>
<evidence type="ECO:0000256" key="13">
    <source>
        <dbReference type="PIRSR" id="PIRSR604385-2"/>
    </source>
</evidence>
<dbReference type="Pfam" id="PF00293">
    <property type="entry name" value="NUDIX"/>
    <property type="match status" value="1"/>
</dbReference>
<dbReference type="SUPFAM" id="SSF55811">
    <property type="entry name" value="Nudix"/>
    <property type="match status" value="1"/>
</dbReference>
<feature type="binding site" evidence="13">
    <location>
        <position position="107"/>
    </location>
    <ligand>
        <name>Mg(2+)</name>
        <dbReference type="ChEBI" id="CHEBI:18420"/>
        <label>1</label>
    </ligand>
</feature>
<keyword evidence="6" id="KW-0378">Hydrolase</keyword>
<feature type="binding site" evidence="13">
    <location>
        <position position="91"/>
    </location>
    <ligand>
        <name>Mg(2+)</name>
        <dbReference type="ChEBI" id="CHEBI:18420"/>
        <label>1</label>
    </ligand>
</feature>
<dbReference type="Proteomes" id="UP000242501">
    <property type="component" value="Unassembled WGS sequence"/>
</dbReference>
<gene>
    <name evidence="15" type="ORF">SAMN05421733_106182</name>
</gene>
<organism evidence="15 16">
    <name type="scientific">Acinetobacter boissieri</name>
    <dbReference type="NCBI Taxonomy" id="1219383"/>
    <lineage>
        <taxon>Bacteria</taxon>
        <taxon>Pseudomonadati</taxon>
        <taxon>Pseudomonadota</taxon>
        <taxon>Gammaproteobacteria</taxon>
        <taxon>Moraxellales</taxon>
        <taxon>Moraxellaceae</taxon>
        <taxon>Acinetobacter</taxon>
    </lineage>
</organism>
<dbReference type="PROSITE" id="PS51462">
    <property type="entry name" value="NUDIX"/>
    <property type="match status" value="1"/>
</dbReference>
<feature type="binding site" evidence="13">
    <location>
        <position position="111"/>
    </location>
    <ligand>
        <name>Mg(2+)</name>
        <dbReference type="ChEBI" id="CHEBI:18420"/>
        <label>1</label>
    </ligand>
</feature>
<dbReference type="InterPro" id="IPR004385">
    <property type="entry name" value="NDP_pyrophosphatase"/>
</dbReference>
<dbReference type="RefSeq" id="WP_092748346.1">
    <property type="nucleotide sequence ID" value="NZ_FMYL01000006.1"/>
</dbReference>
<evidence type="ECO:0000313" key="15">
    <source>
        <dbReference type="EMBL" id="SDB95747.1"/>
    </source>
</evidence>
<dbReference type="Gene3D" id="3.90.79.10">
    <property type="entry name" value="Nucleoside Triphosphate Pyrophosphohydrolase"/>
    <property type="match status" value="1"/>
</dbReference>
<evidence type="ECO:0000313" key="16">
    <source>
        <dbReference type="Proteomes" id="UP000242501"/>
    </source>
</evidence>
<comment type="similarity">
    <text evidence="2">Belongs to the Nudix hydrolase family. NudF subfamily.</text>
</comment>
<evidence type="ECO:0000256" key="10">
    <source>
        <dbReference type="ARBA" id="ARBA00030308"/>
    </source>
</evidence>
<evidence type="ECO:0000256" key="2">
    <source>
        <dbReference type="ARBA" id="ARBA00007482"/>
    </source>
</evidence>
<dbReference type="GO" id="GO:0006753">
    <property type="term" value="P:nucleoside phosphate metabolic process"/>
    <property type="evidence" value="ECO:0007669"/>
    <property type="project" value="TreeGrafter"/>
</dbReference>
<dbReference type="InterPro" id="IPR015797">
    <property type="entry name" value="NUDIX_hydrolase-like_dom_sf"/>
</dbReference>
<dbReference type="PANTHER" id="PTHR11839">
    <property type="entry name" value="UDP/ADP-SUGAR PYROPHOSPHATASE"/>
    <property type="match status" value="1"/>
</dbReference>
<comment type="cofactor">
    <cofactor evidence="1 13">
        <name>Mg(2+)</name>
        <dbReference type="ChEBI" id="CHEBI:18420"/>
    </cofactor>
</comment>
<comment type="catalytic activity">
    <reaction evidence="12">
        <text>ADP-D-ribose + H2O = D-ribose 5-phosphate + AMP + 2 H(+)</text>
        <dbReference type="Rhea" id="RHEA:10412"/>
        <dbReference type="ChEBI" id="CHEBI:15377"/>
        <dbReference type="ChEBI" id="CHEBI:15378"/>
        <dbReference type="ChEBI" id="CHEBI:57967"/>
        <dbReference type="ChEBI" id="CHEBI:78346"/>
        <dbReference type="ChEBI" id="CHEBI:456215"/>
        <dbReference type="EC" id="3.6.1.13"/>
    </reaction>
</comment>
<evidence type="ECO:0000256" key="7">
    <source>
        <dbReference type="ARBA" id="ARBA00022842"/>
    </source>
</evidence>